<dbReference type="Proteomes" id="UP000799440">
    <property type="component" value="Unassembled WGS sequence"/>
</dbReference>
<dbReference type="AlphaFoldDB" id="A0A6A6V013"/>
<protein>
    <submittedName>
        <fullName evidence="1">Uncharacterized protein</fullName>
    </submittedName>
</protein>
<organism evidence="1 2">
    <name type="scientific">Sporormia fimetaria CBS 119925</name>
    <dbReference type="NCBI Taxonomy" id="1340428"/>
    <lineage>
        <taxon>Eukaryota</taxon>
        <taxon>Fungi</taxon>
        <taxon>Dikarya</taxon>
        <taxon>Ascomycota</taxon>
        <taxon>Pezizomycotina</taxon>
        <taxon>Dothideomycetes</taxon>
        <taxon>Pleosporomycetidae</taxon>
        <taxon>Pleosporales</taxon>
        <taxon>Sporormiaceae</taxon>
        <taxon>Sporormia</taxon>
    </lineage>
</organism>
<dbReference type="EMBL" id="MU006598">
    <property type="protein sequence ID" value="KAF2743343.1"/>
    <property type="molecule type" value="Genomic_DNA"/>
</dbReference>
<sequence length="285" mass="32776">MSVLEMSGMQLYVRLLLDEAIGHDEEESVGDETNLTRDQAMTLLHPIGAYDFPKTMSAAGVEALKKAVATVLAREKVGSADMSELYFCLNHCMLEATTKYKRWTTWYYRFGMYGGEICPQVGPFDRAFLHEAVGPEPRLADRPLFQPWAELVAYIRLVHNVPKMPPEFANADRANRHLIQKSMHFVQQVDWSLGQIGMSIWGAIKFEEKALYRERMRNPFLTPEMEEVMRREALWSWLQLLPETGRILKRGKTPSQILDHAYSGYIDPSPDWGTQLPFEWQCPTS</sequence>
<gene>
    <name evidence="1" type="ORF">M011DRAFT_224899</name>
</gene>
<accession>A0A6A6V013</accession>
<reference evidence="1" key="1">
    <citation type="journal article" date="2020" name="Stud. Mycol.">
        <title>101 Dothideomycetes genomes: a test case for predicting lifestyles and emergence of pathogens.</title>
        <authorList>
            <person name="Haridas S."/>
            <person name="Albert R."/>
            <person name="Binder M."/>
            <person name="Bloem J."/>
            <person name="Labutti K."/>
            <person name="Salamov A."/>
            <person name="Andreopoulos B."/>
            <person name="Baker S."/>
            <person name="Barry K."/>
            <person name="Bills G."/>
            <person name="Bluhm B."/>
            <person name="Cannon C."/>
            <person name="Castanera R."/>
            <person name="Culley D."/>
            <person name="Daum C."/>
            <person name="Ezra D."/>
            <person name="Gonzalez J."/>
            <person name="Henrissat B."/>
            <person name="Kuo A."/>
            <person name="Liang C."/>
            <person name="Lipzen A."/>
            <person name="Lutzoni F."/>
            <person name="Magnuson J."/>
            <person name="Mondo S."/>
            <person name="Nolan M."/>
            <person name="Ohm R."/>
            <person name="Pangilinan J."/>
            <person name="Park H.-J."/>
            <person name="Ramirez L."/>
            <person name="Alfaro M."/>
            <person name="Sun H."/>
            <person name="Tritt A."/>
            <person name="Yoshinaga Y."/>
            <person name="Zwiers L.-H."/>
            <person name="Turgeon B."/>
            <person name="Goodwin S."/>
            <person name="Spatafora J."/>
            <person name="Crous P."/>
            <person name="Grigoriev I."/>
        </authorList>
    </citation>
    <scope>NUCLEOTIDE SEQUENCE</scope>
    <source>
        <strain evidence="1">CBS 119925</strain>
    </source>
</reference>
<keyword evidence="2" id="KW-1185">Reference proteome</keyword>
<proteinExistence type="predicted"/>
<evidence type="ECO:0000313" key="1">
    <source>
        <dbReference type="EMBL" id="KAF2743343.1"/>
    </source>
</evidence>
<name>A0A6A6V013_9PLEO</name>
<evidence type="ECO:0000313" key="2">
    <source>
        <dbReference type="Proteomes" id="UP000799440"/>
    </source>
</evidence>